<dbReference type="InterPro" id="IPR020806">
    <property type="entry name" value="PKS_PP-bd"/>
</dbReference>
<feature type="transmembrane region" description="Helical" evidence="4">
    <location>
        <begin position="126"/>
        <end position="148"/>
    </location>
</feature>
<reference evidence="6 7" key="1">
    <citation type="submission" date="2021-02" db="EMBL/GenBank/DDBJ databases">
        <title>Genome assembly of Pseudopithomyces chartarum.</title>
        <authorList>
            <person name="Jauregui R."/>
            <person name="Singh J."/>
            <person name="Voisey C."/>
        </authorList>
    </citation>
    <scope>NUCLEOTIDE SEQUENCE [LARGE SCALE GENOMIC DNA]</scope>
    <source>
        <strain evidence="6 7">AGR01</strain>
    </source>
</reference>
<dbReference type="InterPro" id="IPR036291">
    <property type="entry name" value="NAD(P)-bd_dom_sf"/>
</dbReference>
<evidence type="ECO:0000256" key="2">
    <source>
        <dbReference type="ARBA" id="ARBA00022553"/>
    </source>
</evidence>
<dbReference type="PANTHER" id="PTHR43439">
    <property type="entry name" value="PHENYLACETATE-COENZYME A LIGASE"/>
    <property type="match status" value="1"/>
</dbReference>
<dbReference type="InterPro" id="IPR042099">
    <property type="entry name" value="ANL_N_sf"/>
</dbReference>
<keyword evidence="4" id="KW-0812">Transmembrane</keyword>
<dbReference type="InterPro" id="IPR051414">
    <property type="entry name" value="Adenylate-forming_Reductase"/>
</dbReference>
<dbReference type="EMBL" id="WVTA01000007">
    <property type="protein sequence ID" value="KAK3208747.1"/>
    <property type="molecule type" value="Genomic_DNA"/>
</dbReference>
<dbReference type="InterPro" id="IPR006162">
    <property type="entry name" value="Ppantetheine_attach_site"/>
</dbReference>
<comment type="similarity">
    <text evidence="3">Belongs to the NRP synthetase family.</text>
</comment>
<keyword evidence="2" id="KW-0597">Phosphoprotein</keyword>
<evidence type="ECO:0000256" key="1">
    <source>
        <dbReference type="ARBA" id="ARBA00022450"/>
    </source>
</evidence>
<dbReference type="InterPro" id="IPR049326">
    <property type="entry name" value="Rhodopsin_dom_fungi"/>
</dbReference>
<name>A0AAN6RIT1_9PLEO</name>
<evidence type="ECO:0000313" key="6">
    <source>
        <dbReference type="EMBL" id="KAK3208747.1"/>
    </source>
</evidence>
<dbReference type="Pfam" id="PF20684">
    <property type="entry name" value="Fung_rhodopsin"/>
    <property type="match status" value="1"/>
</dbReference>
<dbReference type="PROSITE" id="PS00012">
    <property type="entry name" value="PHOSPHOPANTETHEINE"/>
    <property type="match status" value="1"/>
</dbReference>
<sequence>MGSENIGWRLQLFSGIFIPLLVVSVALRFYSRWLVVGHSHPLEDVLVVVALGSILALAAVGVASVTYAGVGQHLAYLRENDPEKVANWGKYLLVLATVYFVVVSIPKLAVLALYHRLFPQRTAKITVYLLAGVLASGTVVNTIVSLAACKPFKANYDPTVPGHKCIDKEAFFVWTSLPNIITDVIMLVLPLPIVWRLNNTKRIKVALTFTFVVGSLGLVASILRFHTFFVTNSFTDGTYDAVELIIWTVAEPEHTQISQWRNELLPNVVDHLAKVSPSAPYALYPNSPTTYDDGYRTVTYKDFANAINGFAWWLKETLGPARNFDILAYFGPNDVRYTALCLGAVKAGYVAFFTSPRNSILAHNALFEKLDCHILLTPDPAPPATEQILSARPMKHFSVPSVADLLDKEHPHYPYDKTYESAHTEPLVVFHTSGSTGVPKPLIWSHETTLRHSNYCALEPPAGFQGVDKLHQGKRILNTFPPFHAAGLAIHLVHGPPFGTVSIAPLSGALPTAESIVQALKTAPADVAFLVPSIIADISGKPDYLDYCSKNLELILYAGGDLPQAIGDKIAAKMPIRNNHGASEFGLIAELLAPEMTNKDWHYVLPHPDLGLIFEEVTPGMFEMIVKKDPKYEKYQLPFTIGPALTGLEEYRTRDLFVKHPSIPNCWAWKARADDIIVFLNGEKTNPVSMEHHVVAHNADVTAALVFGMQRFQAGLLVETSSKLGKLSEEEAAAFIETIWPSIEEANKVTPAHARVEKSLILLTSPDKPMVRSGKGTIQRPGTVDLYAAEIDDIYVKADTAYTGAERASIDTTDSNAVSAYLKQTISQIEPDLLQEDGGDFFSLGMDSLMAVRWLRALRHGFGKPELELSVIYNNPTVELLTKYFVKGATTNGVAETYDEKSEIGALLKEYEPVIEQIATQPHSARSQDVEVVILTGSTGSLGNYLLSALLSNPSISHVYCLDRRANAEEIHKAKMKTSNSLLTSEKHRVTFLQAALDQTNLGLPQETYDAITTKATLILHNAWTVNFMLPLPSFRSQFDGLINLFRLTSAQSSPANLLYISSISSVAQLPSVSSSLSIPEEVIRDFNAPYEIGYAKSKLVSELLCDAAARKLNIPVYFARVGQIAGAVEGEPVTSWNMAEWLPSLVVTSMSLGTLPEDLGAELNKVDWIPVDMLAQALVEMGTNLKGEKESGGSLGAQAFNVSNPRQTSWKELVPSVVASVKKYAGKEIRTVPAEDWLEKLQETSEAFFADDVVDLGRTHPGIKLQEFYEARMGDGQKAIEWEMANATGKSKRLASMSPVSGDWVDKWVKGWVKELYGGSEK</sequence>
<feature type="transmembrane region" description="Helical" evidence="4">
    <location>
        <begin position="88"/>
        <end position="114"/>
    </location>
</feature>
<dbReference type="Pfam" id="PF23562">
    <property type="entry name" value="AMP-binding_C_3"/>
    <property type="match status" value="1"/>
</dbReference>
<dbReference type="Gene3D" id="3.40.50.720">
    <property type="entry name" value="NAD(P)-binding Rossmann-like Domain"/>
    <property type="match status" value="1"/>
</dbReference>
<dbReference type="InterPro" id="IPR000873">
    <property type="entry name" value="AMP-dep_synth/lig_dom"/>
</dbReference>
<dbReference type="SUPFAM" id="SSF51735">
    <property type="entry name" value="NAD(P)-binding Rossmann-fold domains"/>
    <property type="match status" value="1"/>
</dbReference>
<dbReference type="Gene3D" id="1.10.1200.10">
    <property type="entry name" value="ACP-like"/>
    <property type="match status" value="1"/>
</dbReference>
<dbReference type="Pfam" id="PF07993">
    <property type="entry name" value="NAD_binding_4"/>
    <property type="match status" value="1"/>
</dbReference>
<organism evidence="6 7">
    <name type="scientific">Pseudopithomyces chartarum</name>
    <dbReference type="NCBI Taxonomy" id="1892770"/>
    <lineage>
        <taxon>Eukaryota</taxon>
        <taxon>Fungi</taxon>
        <taxon>Dikarya</taxon>
        <taxon>Ascomycota</taxon>
        <taxon>Pezizomycotina</taxon>
        <taxon>Dothideomycetes</taxon>
        <taxon>Pleosporomycetidae</taxon>
        <taxon>Pleosporales</taxon>
        <taxon>Massarineae</taxon>
        <taxon>Didymosphaeriaceae</taxon>
        <taxon>Pseudopithomyces</taxon>
    </lineage>
</organism>
<dbReference type="PROSITE" id="PS50075">
    <property type="entry name" value="CARRIER"/>
    <property type="match status" value="1"/>
</dbReference>
<feature type="transmembrane region" description="Helical" evidence="4">
    <location>
        <begin position="205"/>
        <end position="225"/>
    </location>
</feature>
<keyword evidence="4" id="KW-1133">Transmembrane helix</keyword>
<comment type="caution">
    <text evidence="6">The sequence shown here is derived from an EMBL/GenBank/DDBJ whole genome shotgun (WGS) entry which is preliminary data.</text>
</comment>
<dbReference type="InterPro" id="IPR013120">
    <property type="entry name" value="FAR_NAD-bd"/>
</dbReference>
<dbReference type="InterPro" id="IPR036736">
    <property type="entry name" value="ACP-like_sf"/>
</dbReference>
<proteinExistence type="inferred from homology"/>
<dbReference type="InterPro" id="IPR009081">
    <property type="entry name" value="PP-bd_ACP"/>
</dbReference>
<dbReference type="Pfam" id="PF00550">
    <property type="entry name" value="PP-binding"/>
    <property type="match status" value="1"/>
</dbReference>
<feature type="transmembrane region" description="Helical" evidence="4">
    <location>
        <begin position="42"/>
        <end position="68"/>
    </location>
</feature>
<accession>A0AAN6RIT1</accession>
<dbReference type="GO" id="GO:0031177">
    <property type="term" value="F:phosphopantetheine binding"/>
    <property type="evidence" value="ECO:0007669"/>
    <property type="project" value="InterPro"/>
</dbReference>
<evidence type="ECO:0000256" key="4">
    <source>
        <dbReference type="SAM" id="Phobius"/>
    </source>
</evidence>
<dbReference type="SUPFAM" id="SSF47336">
    <property type="entry name" value="ACP-like"/>
    <property type="match status" value="1"/>
</dbReference>
<dbReference type="InterPro" id="IPR020845">
    <property type="entry name" value="AMP-binding_CS"/>
</dbReference>
<dbReference type="SUPFAM" id="SSF56801">
    <property type="entry name" value="Acetyl-CoA synthetase-like"/>
    <property type="match status" value="1"/>
</dbReference>
<keyword evidence="7" id="KW-1185">Reference proteome</keyword>
<dbReference type="Gene3D" id="3.40.50.12780">
    <property type="entry name" value="N-terminal domain of ligase-like"/>
    <property type="match status" value="1"/>
</dbReference>
<feature type="transmembrane region" description="Helical" evidence="4">
    <location>
        <begin position="171"/>
        <end position="193"/>
    </location>
</feature>
<feature type="transmembrane region" description="Helical" evidence="4">
    <location>
        <begin position="12"/>
        <end position="30"/>
    </location>
</feature>
<feature type="domain" description="Carrier" evidence="5">
    <location>
        <begin position="813"/>
        <end position="889"/>
    </location>
</feature>
<dbReference type="PANTHER" id="PTHR43439:SF2">
    <property type="entry name" value="ENZYME, PUTATIVE (JCVI)-RELATED"/>
    <property type="match status" value="1"/>
</dbReference>
<keyword evidence="1" id="KW-0596">Phosphopantetheine</keyword>
<dbReference type="SMART" id="SM00823">
    <property type="entry name" value="PKS_PP"/>
    <property type="match status" value="1"/>
</dbReference>
<evidence type="ECO:0000259" key="5">
    <source>
        <dbReference type="PROSITE" id="PS50075"/>
    </source>
</evidence>
<gene>
    <name evidence="6" type="ORF">GRF29_77g1850576</name>
</gene>
<dbReference type="Proteomes" id="UP001280581">
    <property type="component" value="Unassembled WGS sequence"/>
</dbReference>
<evidence type="ECO:0000256" key="3">
    <source>
        <dbReference type="ARBA" id="ARBA00029454"/>
    </source>
</evidence>
<dbReference type="PROSITE" id="PS00455">
    <property type="entry name" value="AMP_BINDING"/>
    <property type="match status" value="1"/>
</dbReference>
<dbReference type="Pfam" id="PF00501">
    <property type="entry name" value="AMP-binding"/>
    <property type="match status" value="1"/>
</dbReference>
<keyword evidence="4" id="KW-0472">Membrane</keyword>
<evidence type="ECO:0000313" key="7">
    <source>
        <dbReference type="Proteomes" id="UP001280581"/>
    </source>
</evidence>
<protein>
    <recommendedName>
        <fullName evidence="5">Carrier domain-containing protein</fullName>
    </recommendedName>
</protein>